<evidence type="ECO:0000313" key="1">
    <source>
        <dbReference type="EMBL" id="VFP79684.1"/>
    </source>
</evidence>
<dbReference type="OrthoDB" id="9771584at2"/>
<dbReference type="AlphaFoldDB" id="A0A451D228"/>
<dbReference type="GO" id="GO:0005975">
    <property type="term" value="P:carbohydrate metabolic process"/>
    <property type="evidence" value="ECO:0007669"/>
    <property type="project" value="InterPro"/>
</dbReference>
<dbReference type="Gene3D" id="3.20.20.370">
    <property type="entry name" value="Glycoside hydrolase/deacetylase"/>
    <property type="match status" value="1"/>
</dbReference>
<dbReference type="Proteomes" id="UP000294412">
    <property type="component" value="Chromosome"/>
</dbReference>
<organism evidence="1 2">
    <name type="scientific">Candidatus Erwinia haradaeae</name>
    <dbReference type="NCBI Taxonomy" id="1922217"/>
    <lineage>
        <taxon>Bacteria</taxon>
        <taxon>Pseudomonadati</taxon>
        <taxon>Pseudomonadota</taxon>
        <taxon>Gammaproteobacteria</taxon>
        <taxon>Enterobacterales</taxon>
        <taxon>Erwiniaceae</taxon>
        <taxon>Erwinia</taxon>
    </lineage>
</organism>
<keyword evidence="1" id="KW-0378">Hydrolase</keyword>
<sequence>MNKPTLILTIDTEGDNLWHNSDKITTKNTNFLPRFQELCEKYQFKTTWLTNYEMSIDPQYIEFAKNIITNKSGEIGMHLHAWNNPPLYNLTQNDLCYQPYLIEYPKKIMREKVIYITSLLEDTLQIKMRAHRAGRWAFNTFYAKLLIEQGYQVDCSVTPKINWQFSIGDPQGSGGTNYQKFFDYAYFIDQHDISKAGQSSLLEVPMSTQYKHSEFINQIKKIYNNLYYKKKCSTSVNWLRPQKGNIAQMLKIVKNAILRKKDYLEFMIHSSELMPGGSPTFKNKKDIDILYDNLEELFNYLHMRTISRSLSEYYIHKSKNRNVHLNDENFYINL</sequence>
<accession>A0A451D228</accession>
<dbReference type="SUPFAM" id="SSF88713">
    <property type="entry name" value="Glycoside hydrolase/deacetylase"/>
    <property type="match status" value="1"/>
</dbReference>
<protein>
    <submittedName>
        <fullName evidence="1">Glycoside hydrolase/deacetylase, beta/alpha-barrel superfamily protein</fullName>
    </submittedName>
</protein>
<gene>
    <name evidence="1" type="ORF">ERCICUMA2628_232</name>
</gene>
<name>A0A451D228_9GAMM</name>
<dbReference type="RefSeq" id="WP_157993459.1">
    <property type="nucleotide sequence ID" value="NZ_LR217703.1"/>
</dbReference>
<dbReference type="GO" id="GO:0016787">
    <property type="term" value="F:hydrolase activity"/>
    <property type="evidence" value="ECO:0007669"/>
    <property type="project" value="UniProtKB-KW"/>
</dbReference>
<dbReference type="InterPro" id="IPR011330">
    <property type="entry name" value="Glyco_hydro/deAcase_b/a-brl"/>
</dbReference>
<dbReference type="EMBL" id="LR217703">
    <property type="protein sequence ID" value="VFP79684.1"/>
    <property type="molecule type" value="Genomic_DNA"/>
</dbReference>
<proteinExistence type="predicted"/>
<reference evidence="1 2" key="1">
    <citation type="submission" date="2019-02" db="EMBL/GenBank/DDBJ databases">
        <authorList>
            <person name="Manzano-Marin A."/>
            <person name="Manzano-Marin A."/>
        </authorList>
    </citation>
    <scope>NUCLEOTIDE SEQUENCE [LARGE SCALE GENOMIC DNA]</scope>
    <source>
        <strain evidence="1 2">ErCicuneomaculata</strain>
    </source>
</reference>
<evidence type="ECO:0000313" key="2">
    <source>
        <dbReference type="Proteomes" id="UP000294412"/>
    </source>
</evidence>